<comment type="caution">
    <text evidence="2">The sequence shown here is derived from an EMBL/GenBank/DDBJ whole genome shotgun (WGS) entry which is preliminary data.</text>
</comment>
<organism evidence="2 3">
    <name type="scientific">Streptomyces luteireticuli</name>
    <dbReference type="NCBI Taxonomy" id="173858"/>
    <lineage>
        <taxon>Bacteria</taxon>
        <taxon>Bacillati</taxon>
        <taxon>Actinomycetota</taxon>
        <taxon>Actinomycetes</taxon>
        <taxon>Kitasatosporales</taxon>
        <taxon>Streptomycetaceae</taxon>
        <taxon>Streptomyces</taxon>
    </lineage>
</organism>
<feature type="compositionally biased region" description="Basic and acidic residues" evidence="1">
    <location>
        <begin position="90"/>
        <end position="103"/>
    </location>
</feature>
<evidence type="ECO:0000313" key="3">
    <source>
        <dbReference type="Proteomes" id="UP001500879"/>
    </source>
</evidence>
<protein>
    <submittedName>
        <fullName evidence="2">Uncharacterized protein</fullName>
    </submittedName>
</protein>
<dbReference type="EMBL" id="BAAABX010000009">
    <property type="protein sequence ID" value="GAA0392161.1"/>
    <property type="molecule type" value="Genomic_DNA"/>
</dbReference>
<feature type="region of interest" description="Disordered" evidence="1">
    <location>
        <begin position="82"/>
        <end position="103"/>
    </location>
</feature>
<evidence type="ECO:0000313" key="2">
    <source>
        <dbReference type="EMBL" id="GAA0392161.1"/>
    </source>
</evidence>
<keyword evidence="3" id="KW-1185">Reference proteome</keyword>
<sequence>MPLDFMGMDPETKEDGSATVWVHHEQQKIIIQGVTADNDLAEEIGSVEWVPGHAVGIPAHESVISLPVRMVPILRKACDAAERAGLSDAAEGRAEERSSPGDA</sequence>
<evidence type="ECO:0000256" key="1">
    <source>
        <dbReference type="SAM" id="MobiDB-lite"/>
    </source>
</evidence>
<dbReference type="Proteomes" id="UP001500879">
    <property type="component" value="Unassembled WGS sequence"/>
</dbReference>
<accession>A0ABN0YE41</accession>
<proteinExistence type="predicted"/>
<dbReference type="RefSeq" id="WP_344020445.1">
    <property type="nucleotide sequence ID" value="NZ_BAAABX010000009.1"/>
</dbReference>
<name>A0ABN0YE41_9ACTN</name>
<reference evidence="2 3" key="1">
    <citation type="journal article" date="2019" name="Int. J. Syst. Evol. Microbiol.">
        <title>The Global Catalogue of Microorganisms (GCM) 10K type strain sequencing project: providing services to taxonomists for standard genome sequencing and annotation.</title>
        <authorList>
            <consortium name="The Broad Institute Genomics Platform"/>
            <consortium name="The Broad Institute Genome Sequencing Center for Infectious Disease"/>
            <person name="Wu L."/>
            <person name="Ma J."/>
        </authorList>
    </citation>
    <scope>NUCLEOTIDE SEQUENCE [LARGE SCALE GENOMIC DNA]</scope>
    <source>
        <strain evidence="2 3">JCM 4788</strain>
    </source>
</reference>
<gene>
    <name evidence="2" type="ORF">GCM10010357_11140</name>
</gene>